<sequence length="259" mass="27612">MPAPVLLFLGAGPNVGLAVMKKFRADGYKIAAVARSEKPEITSAADKFITADLSADPANITAIFKEVQDTLGRPNVVVYNGYGATFAPDGSEPFKGVSPQALEKNLKVNTVSAYAAAAAFADLPATANPSDPNVFIYTGNMQGALLVDQTMTLGVGKNATYYFIELAANTYGKATPAGSKGFWYVADERTEKGYSVMTQIDGEAHAEFYAELARSKEQKAWNATFVKGKGYVDFETSRDRPLASVAGLMQQIGAKWPPA</sequence>
<dbReference type="AlphaFoldDB" id="A0A6A6YCW4"/>
<reference evidence="5" key="2">
    <citation type="submission" date="2020-04" db="EMBL/GenBank/DDBJ databases">
        <authorList>
            <consortium name="NCBI Genome Project"/>
        </authorList>
    </citation>
    <scope>NUCLEOTIDE SEQUENCE</scope>
    <source>
        <strain evidence="5">CBS 304.34</strain>
    </source>
</reference>
<dbReference type="OrthoDB" id="5336600at2759"/>
<reference evidence="5" key="3">
    <citation type="submission" date="2025-04" db="UniProtKB">
        <authorList>
            <consortium name="RefSeq"/>
        </authorList>
    </citation>
    <scope>IDENTIFICATION</scope>
    <source>
        <strain evidence="5">CBS 304.34</strain>
    </source>
</reference>
<evidence type="ECO:0000256" key="1">
    <source>
        <dbReference type="ARBA" id="ARBA00006484"/>
    </source>
</evidence>
<evidence type="ECO:0008006" key="6">
    <source>
        <dbReference type="Google" id="ProtNLM"/>
    </source>
</evidence>
<evidence type="ECO:0000313" key="3">
    <source>
        <dbReference type="EMBL" id="KAF2806550.1"/>
    </source>
</evidence>
<dbReference type="GeneID" id="54457905"/>
<dbReference type="PANTHER" id="PTHR43669:SF4">
    <property type="entry name" value="SHORT-CHAIN DEHYDROGENASE"/>
    <property type="match status" value="1"/>
</dbReference>
<gene>
    <name evidence="3 5" type="ORF">BDZ99DRAFT_423044</name>
</gene>
<dbReference type="Pfam" id="PF00106">
    <property type="entry name" value="adh_short"/>
    <property type="match status" value="1"/>
</dbReference>
<keyword evidence="2" id="KW-0560">Oxidoreductase</keyword>
<evidence type="ECO:0000313" key="5">
    <source>
        <dbReference type="RefSeq" id="XP_033573514.1"/>
    </source>
</evidence>
<dbReference type="RefSeq" id="XP_033573514.1">
    <property type="nucleotide sequence ID" value="XM_033717012.1"/>
</dbReference>
<keyword evidence="4" id="KW-1185">Reference proteome</keyword>
<proteinExistence type="inferred from homology"/>
<comment type="similarity">
    <text evidence="1">Belongs to the short-chain dehydrogenases/reductases (SDR) family.</text>
</comment>
<evidence type="ECO:0000256" key="2">
    <source>
        <dbReference type="ARBA" id="ARBA00023002"/>
    </source>
</evidence>
<dbReference type="Proteomes" id="UP000504636">
    <property type="component" value="Unplaced"/>
</dbReference>
<dbReference type="SUPFAM" id="SSF51735">
    <property type="entry name" value="NAD(P)-binding Rossmann-fold domains"/>
    <property type="match status" value="1"/>
</dbReference>
<dbReference type="InterPro" id="IPR002347">
    <property type="entry name" value="SDR_fam"/>
</dbReference>
<dbReference type="EMBL" id="MU003707">
    <property type="protein sequence ID" value="KAF2806550.1"/>
    <property type="molecule type" value="Genomic_DNA"/>
</dbReference>
<dbReference type="Gene3D" id="3.40.50.720">
    <property type="entry name" value="NAD(P)-binding Rossmann-like Domain"/>
    <property type="match status" value="1"/>
</dbReference>
<evidence type="ECO:0000313" key="4">
    <source>
        <dbReference type="Proteomes" id="UP000504636"/>
    </source>
</evidence>
<name>A0A6A6YCW4_9PEZI</name>
<protein>
    <recommendedName>
        <fullName evidence="6">NAD(P)-binding protein</fullName>
    </recommendedName>
</protein>
<dbReference type="GO" id="GO:0016491">
    <property type="term" value="F:oxidoreductase activity"/>
    <property type="evidence" value="ECO:0007669"/>
    <property type="project" value="UniProtKB-KW"/>
</dbReference>
<dbReference type="InterPro" id="IPR036291">
    <property type="entry name" value="NAD(P)-bd_dom_sf"/>
</dbReference>
<reference evidence="3 5" key="1">
    <citation type="journal article" date="2020" name="Stud. Mycol.">
        <title>101 Dothideomycetes genomes: a test case for predicting lifestyles and emergence of pathogens.</title>
        <authorList>
            <person name="Haridas S."/>
            <person name="Albert R."/>
            <person name="Binder M."/>
            <person name="Bloem J."/>
            <person name="Labutti K."/>
            <person name="Salamov A."/>
            <person name="Andreopoulos B."/>
            <person name="Baker S."/>
            <person name="Barry K."/>
            <person name="Bills G."/>
            <person name="Bluhm B."/>
            <person name="Cannon C."/>
            <person name="Castanera R."/>
            <person name="Culley D."/>
            <person name="Daum C."/>
            <person name="Ezra D."/>
            <person name="Gonzalez J."/>
            <person name="Henrissat B."/>
            <person name="Kuo A."/>
            <person name="Liang C."/>
            <person name="Lipzen A."/>
            <person name="Lutzoni F."/>
            <person name="Magnuson J."/>
            <person name="Mondo S."/>
            <person name="Nolan M."/>
            <person name="Ohm R."/>
            <person name="Pangilinan J."/>
            <person name="Park H.-J."/>
            <person name="Ramirez L."/>
            <person name="Alfaro M."/>
            <person name="Sun H."/>
            <person name="Tritt A."/>
            <person name="Yoshinaga Y."/>
            <person name="Zwiers L.-H."/>
            <person name="Turgeon B."/>
            <person name="Goodwin S."/>
            <person name="Spatafora J."/>
            <person name="Crous P."/>
            <person name="Grigoriev I."/>
        </authorList>
    </citation>
    <scope>NUCLEOTIDE SEQUENCE</scope>
    <source>
        <strain evidence="3 5">CBS 304.34</strain>
    </source>
</reference>
<dbReference type="PANTHER" id="PTHR43669">
    <property type="entry name" value="5-KETO-D-GLUCONATE 5-REDUCTASE"/>
    <property type="match status" value="1"/>
</dbReference>
<accession>A0A6A6YCW4</accession>
<organism evidence="3">
    <name type="scientific">Mytilinidion resinicola</name>
    <dbReference type="NCBI Taxonomy" id="574789"/>
    <lineage>
        <taxon>Eukaryota</taxon>
        <taxon>Fungi</taxon>
        <taxon>Dikarya</taxon>
        <taxon>Ascomycota</taxon>
        <taxon>Pezizomycotina</taxon>
        <taxon>Dothideomycetes</taxon>
        <taxon>Pleosporomycetidae</taxon>
        <taxon>Mytilinidiales</taxon>
        <taxon>Mytilinidiaceae</taxon>
        <taxon>Mytilinidion</taxon>
    </lineage>
</organism>